<gene>
    <name evidence="1" type="ORF">C2869_00690</name>
</gene>
<dbReference type="Proteomes" id="UP000244441">
    <property type="component" value="Chromosome"/>
</dbReference>
<dbReference type="OrthoDB" id="9797162at2"/>
<proteinExistence type="predicted"/>
<evidence type="ECO:0000313" key="1">
    <source>
        <dbReference type="EMBL" id="AWB68863.1"/>
    </source>
</evidence>
<dbReference type="RefSeq" id="WP_108604906.1">
    <property type="nucleotide sequence ID" value="NZ_CP026604.1"/>
</dbReference>
<dbReference type="SUPFAM" id="SSF48371">
    <property type="entry name" value="ARM repeat"/>
    <property type="match status" value="1"/>
</dbReference>
<organism evidence="1 2">
    <name type="scientific">Saccharobesus litoralis</name>
    <dbReference type="NCBI Taxonomy" id="2172099"/>
    <lineage>
        <taxon>Bacteria</taxon>
        <taxon>Pseudomonadati</taxon>
        <taxon>Pseudomonadota</taxon>
        <taxon>Gammaproteobacteria</taxon>
        <taxon>Alteromonadales</taxon>
        <taxon>Alteromonadaceae</taxon>
        <taxon>Saccharobesus</taxon>
    </lineage>
</organism>
<name>A0A2S0VXD9_9ALTE</name>
<evidence type="ECO:0000313" key="2">
    <source>
        <dbReference type="Proteomes" id="UP000244441"/>
    </source>
</evidence>
<accession>A0A2S0VXD9</accession>
<sequence>MSGFDYNTPQVPAAPHAINKGVPLNTLLGETAVLHLARNLQISDAKFNQKTFVNLALTGLEPLSLLQRAHHIAKAVNNSLAVDYQQSIAILIGAMAEEKQDTDNFGLSGMFYLPYGSFICNHYPGLESNKNNEAGHTAQNFEMACQGILAVTKRFSAEFCIRPFLVNYRDEMLERVYSWISDENPHVRRLCSEGTRPKLPWGINIPDFIKDPNYTLKILDALKDDETLYVRRSVANHLGDIAKNHADTVFEICHDWLDGASKERKWLLRHAVRYYAKKQHPEALRIRELAK</sequence>
<protein>
    <submittedName>
        <fullName evidence="1">DNA alkylation repair protein</fullName>
    </submittedName>
</protein>
<reference evidence="1 2" key="1">
    <citation type="submission" date="2018-01" db="EMBL/GenBank/DDBJ databases">
        <title>Genome sequence of a Cantenovulum-like bacteria.</title>
        <authorList>
            <person name="Tan W.R."/>
            <person name="Lau N.-S."/>
            <person name="Go F."/>
            <person name="Amirul A.-A.A."/>
        </authorList>
    </citation>
    <scope>NUCLEOTIDE SEQUENCE [LARGE SCALE GENOMIC DNA]</scope>
    <source>
        <strain evidence="1 2">CCB-QB4</strain>
    </source>
</reference>
<dbReference type="AlphaFoldDB" id="A0A2S0VXD9"/>
<dbReference type="Pfam" id="PF08713">
    <property type="entry name" value="DNA_alkylation"/>
    <property type="match status" value="1"/>
</dbReference>
<dbReference type="InterPro" id="IPR016024">
    <property type="entry name" value="ARM-type_fold"/>
</dbReference>
<keyword evidence="2" id="KW-1185">Reference proteome</keyword>
<dbReference type="EMBL" id="CP026604">
    <property type="protein sequence ID" value="AWB68863.1"/>
    <property type="molecule type" value="Genomic_DNA"/>
</dbReference>
<dbReference type="InterPro" id="IPR014825">
    <property type="entry name" value="DNA_alkylation"/>
</dbReference>
<dbReference type="KEGG" id="cate:C2869_00690"/>
<dbReference type="Gene3D" id="1.25.40.290">
    <property type="entry name" value="ARM repeat domains"/>
    <property type="match status" value="1"/>
</dbReference>